<evidence type="ECO:0000313" key="1">
    <source>
        <dbReference type="EMBL" id="MEE8657753.1"/>
    </source>
</evidence>
<accession>A0ABU7TZG1</accession>
<sequence length="103" mass="10880">MGLIETAPPAGRAAVIFPADRTSLRAELRGADARLEEAVGLTRSIGLDIVFQQVMPLRAARPSTLLGAGQVEALAAKVHEGGLMLLSSTRGYPPFSSAILRKR</sequence>
<organism evidence="1 2">
    <name type="scientific">Sorlinia euscelidii</name>
    <dbReference type="NCBI Taxonomy" id="3081148"/>
    <lineage>
        <taxon>Bacteria</taxon>
        <taxon>Pseudomonadati</taxon>
        <taxon>Pseudomonadota</taxon>
        <taxon>Alphaproteobacteria</taxon>
        <taxon>Acetobacterales</taxon>
        <taxon>Acetobacteraceae</taxon>
        <taxon>Sorlinia</taxon>
    </lineage>
</organism>
<dbReference type="Proteomes" id="UP001312908">
    <property type="component" value="Unassembled WGS sequence"/>
</dbReference>
<proteinExistence type="predicted"/>
<reference evidence="1 2" key="1">
    <citation type="submission" date="2023-10" db="EMBL/GenBank/DDBJ databases">
        <title>Sorlinia euscelidii gen. nov., sp. nov., an acetic acid bacteria isolated from the gut of Euscelidius variegatus emitter.</title>
        <authorList>
            <person name="Michoud G."/>
            <person name="Marasco R."/>
            <person name="Seferji K."/>
            <person name="Gonella E."/>
            <person name="Garuglieri E."/>
            <person name="Alma A."/>
            <person name="Mapelli F."/>
            <person name="Borin S."/>
            <person name="Daffonchio D."/>
            <person name="Crotti E."/>
        </authorList>
    </citation>
    <scope>NUCLEOTIDE SEQUENCE [LARGE SCALE GENOMIC DNA]</scope>
    <source>
        <strain evidence="1 2">EV16P</strain>
    </source>
</reference>
<gene>
    <name evidence="1" type="ORF">DOFOFD_01825</name>
</gene>
<evidence type="ECO:0000313" key="2">
    <source>
        <dbReference type="Proteomes" id="UP001312908"/>
    </source>
</evidence>
<comment type="caution">
    <text evidence="1">The sequence shown here is derived from an EMBL/GenBank/DDBJ whole genome shotgun (WGS) entry which is preliminary data.</text>
</comment>
<keyword evidence="2" id="KW-1185">Reference proteome</keyword>
<name>A0ABU7TZG1_9PROT</name>
<protein>
    <submittedName>
        <fullName evidence="1">Uncharacterized protein</fullName>
    </submittedName>
</protein>
<dbReference type="EMBL" id="JAWJZY010000001">
    <property type="protein sequence ID" value="MEE8657753.1"/>
    <property type="molecule type" value="Genomic_DNA"/>
</dbReference>